<dbReference type="Proteomes" id="UP000245910">
    <property type="component" value="Chromosome III"/>
</dbReference>
<evidence type="ECO:0000313" key="3">
    <source>
        <dbReference type="Proteomes" id="UP000245910"/>
    </source>
</evidence>
<dbReference type="SMART" id="SM01111">
    <property type="entry name" value="CVNH"/>
    <property type="match status" value="1"/>
</dbReference>
<dbReference type="SUPFAM" id="SSF51322">
    <property type="entry name" value="Cyanovirin-N"/>
    <property type="match status" value="1"/>
</dbReference>
<name>A0A2L2TJU4_9HYPO</name>
<reference evidence="3" key="1">
    <citation type="submission" date="2014-10" db="EMBL/GenBank/DDBJ databases">
        <authorList>
            <person name="King R."/>
        </authorList>
    </citation>
    <scope>NUCLEOTIDE SEQUENCE [LARGE SCALE GENOMIC DNA]</scope>
    <source>
        <strain evidence="3">A3/5</strain>
    </source>
</reference>
<dbReference type="RefSeq" id="XP_025592028.1">
    <property type="nucleotide sequence ID" value="XM_025737137.2"/>
</dbReference>
<evidence type="ECO:0000313" key="2">
    <source>
        <dbReference type="EMBL" id="CEI68313.1"/>
    </source>
</evidence>
<accession>A0A2L2TJU4</accession>
<evidence type="ECO:0000259" key="1">
    <source>
        <dbReference type="SMART" id="SM01111"/>
    </source>
</evidence>
<sequence length="107" mass="11442">MGNFHESSENIWLEDGHILHAECGNGEGENVESTLDLDYYIGNDDGAFQWGGESFSGSASDITLEIEGDGQPILRAQLNPVDGDPVSADINLAERIGNDCGTLIFLA</sequence>
<dbReference type="PANTHER" id="PTHR42076">
    <property type="entry name" value="CYANOVIRIN-N HOMOLOG"/>
    <property type="match status" value="1"/>
</dbReference>
<proteinExistence type="predicted"/>
<organism evidence="2 3">
    <name type="scientific">Fusarium venenatum</name>
    <dbReference type="NCBI Taxonomy" id="56646"/>
    <lineage>
        <taxon>Eukaryota</taxon>
        <taxon>Fungi</taxon>
        <taxon>Dikarya</taxon>
        <taxon>Ascomycota</taxon>
        <taxon>Pezizomycotina</taxon>
        <taxon>Sordariomycetes</taxon>
        <taxon>Hypocreomycetidae</taxon>
        <taxon>Hypocreales</taxon>
        <taxon>Nectriaceae</taxon>
        <taxon>Fusarium</taxon>
    </lineage>
</organism>
<protein>
    <recommendedName>
        <fullName evidence="1">Cyanovirin-N domain-containing protein</fullName>
    </recommendedName>
</protein>
<dbReference type="AlphaFoldDB" id="A0A2L2TJU4"/>
<dbReference type="EMBL" id="LN649231">
    <property type="protein sequence ID" value="CEI68313.1"/>
    <property type="molecule type" value="Genomic_DNA"/>
</dbReference>
<dbReference type="STRING" id="56646.A0A2L2TJU4"/>
<dbReference type="KEGG" id="fvn:FVRRES_08390"/>
<keyword evidence="3" id="KW-1185">Reference proteome</keyword>
<dbReference type="InterPro" id="IPR011058">
    <property type="entry name" value="Cyanovirin-N"/>
</dbReference>
<dbReference type="GeneID" id="37260029"/>
<dbReference type="OrthoDB" id="2441380at2759"/>
<feature type="domain" description="Cyanovirin-N" evidence="1">
    <location>
        <begin position="3"/>
        <end position="105"/>
    </location>
</feature>
<dbReference type="InterPro" id="IPR036673">
    <property type="entry name" value="Cyanovirin-N_sf"/>
</dbReference>
<dbReference type="PANTHER" id="PTHR42076:SF1">
    <property type="entry name" value="CYANOVIRIN-N DOMAIN-CONTAINING PROTEIN"/>
    <property type="match status" value="1"/>
</dbReference>
<dbReference type="Gene3D" id="2.30.60.10">
    <property type="entry name" value="Cyanovirin-N"/>
    <property type="match status" value="1"/>
</dbReference>
<dbReference type="Pfam" id="PF08881">
    <property type="entry name" value="CVNH"/>
    <property type="match status" value="1"/>
</dbReference>